<sequence>FKKNPPKTKSDETEFVEQNAPRMVRGIEALENYVKFIKERR</sequence>
<proteinExistence type="predicted"/>
<feature type="non-terminal residue" evidence="1">
    <location>
        <position position="1"/>
    </location>
</feature>
<gene>
    <name evidence="1" type="ORF">S01H1_56085</name>
</gene>
<reference evidence="1" key="1">
    <citation type="journal article" date="2014" name="Front. Microbiol.">
        <title>High frequency of phylogenetically diverse reductive dehalogenase-homologous genes in deep subseafloor sedimentary metagenomes.</title>
        <authorList>
            <person name="Kawai M."/>
            <person name="Futagami T."/>
            <person name="Toyoda A."/>
            <person name="Takaki Y."/>
            <person name="Nishi S."/>
            <person name="Hori S."/>
            <person name="Arai W."/>
            <person name="Tsubouchi T."/>
            <person name="Morono Y."/>
            <person name="Uchiyama I."/>
            <person name="Ito T."/>
            <person name="Fujiyama A."/>
            <person name="Inagaki F."/>
            <person name="Takami H."/>
        </authorList>
    </citation>
    <scope>NUCLEOTIDE SEQUENCE</scope>
    <source>
        <strain evidence="1">Expedition CK06-06</strain>
    </source>
</reference>
<evidence type="ECO:0000313" key="1">
    <source>
        <dbReference type="EMBL" id="GAG15806.1"/>
    </source>
</evidence>
<protein>
    <submittedName>
        <fullName evidence="1">Uncharacterized protein</fullName>
    </submittedName>
</protein>
<accession>X0WSX1</accession>
<dbReference type="EMBL" id="BARS01036494">
    <property type="protein sequence ID" value="GAG15806.1"/>
    <property type="molecule type" value="Genomic_DNA"/>
</dbReference>
<organism evidence="1">
    <name type="scientific">marine sediment metagenome</name>
    <dbReference type="NCBI Taxonomy" id="412755"/>
    <lineage>
        <taxon>unclassified sequences</taxon>
        <taxon>metagenomes</taxon>
        <taxon>ecological metagenomes</taxon>
    </lineage>
</organism>
<dbReference type="AlphaFoldDB" id="X0WSX1"/>
<comment type="caution">
    <text evidence="1">The sequence shown here is derived from an EMBL/GenBank/DDBJ whole genome shotgun (WGS) entry which is preliminary data.</text>
</comment>
<name>X0WSX1_9ZZZZ</name>